<feature type="chain" id="PRO_5039112838" evidence="1">
    <location>
        <begin position="27"/>
        <end position="141"/>
    </location>
</feature>
<evidence type="ECO:0000313" key="2">
    <source>
        <dbReference type="EMBL" id="SFF43694.1"/>
    </source>
</evidence>
<gene>
    <name evidence="2" type="ORF">SAMN05421541_110256</name>
</gene>
<dbReference type="EMBL" id="FONV01000010">
    <property type="protein sequence ID" value="SFF43694.1"/>
    <property type="molecule type" value="Genomic_DNA"/>
</dbReference>
<evidence type="ECO:0000256" key="1">
    <source>
        <dbReference type="SAM" id="SignalP"/>
    </source>
</evidence>
<dbReference type="Proteomes" id="UP000199645">
    <property type="component" value="Unassembled WGS sequence"/>
</dbReference>
<keyword evidence="1" id="KW-0732">Signal</keyword>
<keyword evidence="3" id="KW-1185">Reference proteome</keyword>
<accession>A0A1I2IN53</accession>
<protein>
    <submittedName>
        <fullName evidence="2">Uncharacterized protein</fullName>
    </submittedName>
</protein>
<reference evidence="2 3" key="1">
    <citation type="submission" date="2016-10" db="EMBL/GenBank/DDBJ databases">
        <authorList>
            <person name="de Groot N.N."/>
        </authorList>
    </citation>
    <scope>NUCLEOTIDE SEQUENCE [LARGE SCALE GENOMIC DNA]</scope>
    <source>
        <strain evidence="2 3">DSM 43019</strain>
    </source>
</reference>
<dbReference type="RefSeq" id="WP_093618730.1">
    <property type="nucleotide sequence ID" value="NZ_BOMT01000055.1"/>
</dbReference>
<evidence type="ECO:0000313" key="3">
    <source>
        <dbReference type="Proteomes" id="UP000199645"/>
    </source>
</evidence>
<proteinExistence type="predicted"/>
<organism evidence="2 3">
    <name type="scientific">Actinoplanes philippinensis</name>
    <dbReference type="NCBI Taxonomy" id="35752"/>
    <lineage>
        <taxon>Bacteria</taxon>
        <taxon>Bacillati</taxon>
        <taxon>Actinomycetota</taxon>
        <taxon>Actinomycetes</taxon>
        <taxon>Micromonosporales</taxon>
        <taxon>Micromonosporaceae</taxon>
        <taxon>Actinoplanes</taxon>
    </lineage>
</organism>
<name>A0A1I2IN53_9ACTN</name>
<feature type="signal peptide" evidence="1">
    <location>
        <begin position="1"/>
        <end position="26"/>
    </location>
</feature>
<dbReference type="STRING" id="35752.SAMN05421541_110256"/>
<sequence length="141" mass="14004">MRNMVQLLGGVAVAGVVAAGSTAFTAAGVTDLTGATLKQGGKVAVTVDAGAKVQSIVLTTDSTYADQITLVTLVLKNSAGAALLPAAADVKIDMNGETGTAATTSAACTDANNDGEWQCAPSGNSYWTGPISDVAVSVWLK</sequence>
<dbReference type="AlphaFoldDB" id="A0A1I2IN53"/>